<gene>
    <name evidence="3" type="ORF">Mucpa_2242</name>
</gene>
<dbReference type="AlphaFoldDB" id="H1YGU7"/>
<dbReference type="InterPro" id="IPR025325">
    <property type="entry name" value="DUF4231"/>
</dbReference>
<dbReference type="RefSeq" id="WP_008506442.1">
    <property type="nucleotide sequence ID" value="NZ_CM001403.1"/>
</dbReference>
<keyword evidence="2" id="KW-0812">Transmembrane</keyword>
<evidence type="ECO:0008006" key="5">
    <source>
        <dbReference type="Google" id="ProtNLM"/>
    </source>
</evidence>
<dbReference type="eggNOG" id="ENOG5033207">
    <property type="taxonomic scope" value="Bacteria"/>
</dbReference>
<sequence length="185" mass="21413">MDDASTQADNKPWYFLPERGFSSMTPEQYIKERITQFRHWYDVKASKAKRRFMVMRSITVVGGAIVPVLINLSDSPIIKYLNSFISLLVVILVSLESVYHYREQWKNYRSTEQLLAKEYYNFVTGEGAYRNLQPQEAFITMVERIENAIESENASTLNVMTTLSEKKTGSDQLDNPNKIKNPPKT</sequence>
<dbReference type="HOGENOM" id="CLU_120405_0_0_10"/>
<proteinExistence type="predicted"/>
<keyword evidence="4" id="KW-1185">Reference proteome</keyword>
<keyword evidence="2" id="KW-0472">Membrane</keyword>
<dbReference type="EMBL" id="CM001403">
    <property type="protein sequence ID" value="EHQ26376.1"/>
    <property type="molecule type" value="Genomic_DNA"/>
</dbReference>
<dbReference type="NCBIfam" id="NF033634">
    <property type="entry name" value="SLATT_1"/>
    <property type="match status" value="1"/>
</dbReference>
<evidence type="ECO:0000256" key="2">
    <source>
        <dbReference type="SAM" id="Phobius"/>
    </source>
</evidence>
<feature type="region of interest" description="Disordered" evidence="1">
    <location>
        <begin position="165"/>
        <end position="185"/>
    </location>
</feature>
<organism evidence="3 4">
    <name type="scientific">Mucilaginibacter paludis DSM 18603</name>
    <dbReference type="NCBI Taxonomy" id="714943"/>
    <lineage>
        <taxon>Bacteria</taxon>
        <taxon>Pseudomonadati</taxon>
        <taxon>Bacteroidota</taxon>
        <taxon>Sphingobacteriia</taxon>
        <taxon>Sphingobacteriales</taxon>
        <taxon>Sphingobacteriaceae</taxon>
        <taxon>Mucilaginibacter</taxon>
    </lineage>
</organism>
<evidence type="ECO:0000313" key="4">
    <source>
        <dbReference type="Proteomes" id="UP000002774"/>
    </source>
</evidence>
<accession>H1YGU7</accession>
<evidence type="ECO:0000256" key="1">
    <source>
        <dbReference type="SAM" id="MobiDB-lite"/>
    </source>
</evidence>
<keyword evidence="2" id="KW-1133">Transmembrane helix</keyword>
<evidence type="ECO:0000313" key="3">
    <source>
        <dbReference type="EMBL" id="EHQ26376.1"/>
    </source>
</evidence>
<feature type="transmembrane region" description="Helical" evidence="2">
    <location>
        <begin position="78"/>
        <end position="99"/>
    </location>
</feature>
<dbReference type="Pfam" id="PF14015">
    <property type="entry name" value="DUF4231"/>
    <property type="match status" value="1"/>
</dbReference>
<reference evidence="3" key="1">
    <citation type="submission" date="2011-09" db="EMBL/GenBank/DDBJ databases">
        <title>The permanent draft genome of Mucilaginibacter paludis DSM 18603.</title>
        <authorList>
            <consortium name="US DOE Joint Genome Institute (JGI-PGF)"/>
            <person name="Lucas S."/>
            <person name="Han J."/>
            <person name="Lapidus A."/>
            <person name="Bruce D."/>
            <person name="Goodwin L."/>
            <person name="Pitluck S."/>
            <person name="Peters L."/>
            <person name="Kyrpides N."/>
            <person name="Mavromatis K."/>
            <person name="Ivanova N."/>
            <person name="Mikhailova N."/>
            <person name="Held B."/>
            <person name="Detter J.C."/>
            <person name="Tapia R."/>
            <person name="Han C."/>
            <person name="Land M."/>
            <person name="Hauser L."/>
            <person name="Markowitz V."/>
            <person name="Cheng J.-F."/>
            <person name="Hugenholtz P."/>
            <person name="Woyke T."/>
            <person name="Wu D."/>
            <person name="Tindall B."/>
            <person name="Brambilla E."/>
            <person name="Klenk H.-P."/>
            <person name="Eisen J.A."/>
        </authorList>
    </citation>
    <scope>NUCLEOTIDE SEQUENCE [LARGE SCALE GENOMIC DNA]</scope>
    <source>
        <strain evidence="3">DSM 18603</strain>
    </source>
</reference>
<dbReference type="OrthoDB" id="463467at2"/>
<name>H1YGU7_9SPHI</name>
<dbReference type="Proteomes" id="UP000002774">
    <property type="component" value="Chromosome"/>
</dbReference>
<protein>
    <recommendedName>
        <fullName evidence="5">DUF4231 domain-containing protein</fullName>
    </recommendedName>
</protein>
<feature type="transmembrane region" description="Helical" evidence="2">
    <location>
        <begin position="53"/>
        <end position="72"/>
    </location>
</feature>